<evidence type="ECO:0000259" key="3">
    <source>
        <dbReference type="Pfam" id="PF09186"/>
    </source>
</evidence>
<dbReference type="Proteomes" id="UP000269544">
    <property type="component" value="Chromosome"/>
</dbReference>
<dbReference type="Gene3D" id="3.30.70.240">
    <property type="match status" value="1"/>
</dbReference>
<dbReference type="SUPFAM" id="SSF54980">
    <property type="entry name" value="EF-G C-terminal domain-like"/>
    <property type="match status" value="1"/>
</dbReference>
<dbReference type="InterPro" id="IPR035647">
    <property type="entry name" value="EFG_III/V"/>
</dbReference>
<dbReference type="SUPFAM" id="SSF54211">
    <property type="entry name" value="Ribosomal protein S5 domain 2-like"/>
    <property type="match status" value="1"/>
</dbReference>
<proteinExistence type="inferred from homology"/>
<protein>
    <submittedName>
        <fullName evidence="4">IMPACT family member yigZ</fullName>
    </submittedName>
</protein>
<dbReference type="Gene3D" id="3.30.230.30">
    <property type="entry name" value="Impact, N-terminal domain"/>
    <property type="match status" value="1"/>
</dbReference>
<evidence type="ECO:0000256" key="1">
    <source>
        <dbReference type="ARBA" id="ARBA00007665"/>
    </source>
</evidence>
<dbReference type="InterPro" id="IPR020569">
    <property type="entry name" value="UPF0029_Impact_CS"/>
</dbReference>
<dbReference type="GO" id="GO:0006446">
    <property type="term" value="P:regulation of translational initiation"/>
    <property type="evidence" value="ECO:0007669"/>
    <property type="project" value="TreeGrafter"/>
</dbReference>
<dbReference type="InterPro" id="IPR015269">
    <property type="entry name" value="UPF0029_Impact_C"/>
</dbReference>
<evidence type="ECO:0000313" key="4">
    <source>
        <dbReference type="EMBL" id="VEJ35776.1"/>
    </source>
</evidence>
<dbReference type="AlphaFoldDB" id="A0A3S4Y7E8"/>
<dbReference type="InterPro" id="IPR015796">
    <property type="entry name" value="Impact_YigZ-like"/>
</dbReference>
<dbReference type="Pfam" id="PF01205">
    <property type="entry name" value="Impact_N"/>
    <property type="match status" value="1"/>
</dbReference>
<dbReference type="InterPro" id="IPR036956">
    <property type="entry name" value="Impact_N_sf"/>
</dbReference>
<evidence type="ECO:0000259" key="2">
    <source>
        <dbReference type="Pfam" id="PF01205"/>
    </source>
</evidence>
<dbReference type="Pfam" id="PF09186">
    <property type="entry name" value="DUF1949"/>
    <property type="match status" value="1"/>
</dbReference>
<evidence type="ECO:0000313" key="5">
    <source>
        <dbReference type="Proteomes" id="UP000269544"/>
    </source>
</evidence>
<organism evidence="4 5">
    <name type="scientific">Aedoeadaptatus ivorii</name>
    <dbReference type="NCBI Taxonomy" id="54006"/>
    <lineage>
        <taxon>Bacteria</taxon>
        <taxon>Bacillati</taxon>
        <taxon>Bacillota</taxon>
        <taxon>Tissierellia</taxon>
        <taxon>Tissierellales</taxon>
        <taxon>Peptoniphilaceae</taxon>
        <taxon>Aedoeadaptatus</taxon>
    </lineage>
</organism>
<dbReference type="NCBIfam" id="TIGR00257">
    <property type="entry name" value="IMPACT_YIGZ"/>
    <property type="match status" value="1"/>
</dbReference>
<dbReference type="PANTHER" id="PTHR16301:SF20">
    <property type="entry name" value="IMPACT FAMILY MEMBER YIGZ"/>
    <property type="match status" value="1"/>
</dbReference>
<dbReference type="InterPro" id="IPR023582">
    <property type="entry name" value="Impact"/>
</dbReference>
<dbReference type="PANTHER" id="PTHR16301">
    <property type="entry name" value="IMPACT-RELATED"/>
    <property type="match status" value="1"/>
</dbReference>
<dbReference type="InterPro" id="IPR001498">
    <property type="entry name" value="Impact_N"/>
</dbReference>
<dbReference type="KEGG" id="piv:NCTC13079_00942"/>
<name>A0A3S4Y7E8_9FIRM</name>
<sequence length="222" mass="24806">MYKTVLREGRSRLEEKKSEFLGYVSHVRSKEEAEAVIAHMRKAYPDARHHCSAYIVGAGGIVQKYDDDGEPQKTAGPPILEVLKRNGLENVVCVVTRYFGGTLLGAGGLIRAYSTAASLAVEEAVVVEMHAALDLRIRYDYTFHGALENFLMQYGYPVFDAEFTDQVALSTTLLAENEDALLEKLTDLTAGDVYIVEKKATERPVRDGFLLYNKQKYKQTTD</sequence>
<dbReference type="PROSITE" id="PS00910">
    <property type="entry name" value="UPF0029"/>
    <property type="match status" value="1"/>
</dbReference>
<reference evidence="4 5" key="1">
    <citation type="submission" date="2018-12" db="EMBL/GenBank/DDBJ databases">
        <authorList>
            <consortium name="Pathogen Informatics"/>
        </authorList>
    </citation>
    <scope>NUCLEOTIDE SEQUENCE [LARGE SCALE GENOMIC DNA]</scope>
    <source>
        <strain evidence="4 5">NCTC13079</strain>
    </source>
</reference>
<dbReference type="InterPro" id="IPR020568">
    <property type="entry name" value="Ribosomal_Su5_D2-typ_SF"/>
</dbReference>
<dbReference type="GO" id="GO:0005737">
    <property type="term" value="C:cytoplasm"/>
    <property type="evidence" value="ECO:0007669"/>
    <property type="project" value="TreeGrafter"/>
</dbReference>
<comment type="similarity">
    <text evidence="1">Belongs to the IMPACT family.</text>
</comment>
<accession>A0A3S4Y7E8</accession>
<feature type="domain" description="Impact N-terminal" evidence="2">
    <location>
        <begin position="16"/>
        <end position="120"/>
    </location>
</feature>
<gene>
    <name evidence="4" type="primary">yigZ</name>
    <name evidence="4" type="ORF">NCTC13079_00942</name>
</gene>
<feature type="domain" description="UPF0029" evidence="3">
    <location>
        <begin position="137"/>
        <end position="191"/>
    </location>
</feature>
<dbReference type="EMBL" id="LR134523">
    <property type="protein sequence ID" value="VEJ35776.1"/>
    <property type="molecule type" value="Genomic_DNA"/>
</dbReference>
<keyword evidence="5" id="KW-1185">Reference proteome</keyword>
<dbReference type="RefSeq" id="WP_126465535.1">
    <property type="nucleotide sequence ID" value="NZ_LR134523.1"/>
</dbReference>
<dbReference type="OrthoDB" id="9813771at2"/>